<name>A0A6M3Y240_9ZZZZ</name>
<proteinExistence type="predicted"/>
<gene>
    <name evidence="1" type="ORF">MM415B00842_0039</name>
    <name evidence="2" type="ORF">TM448B07451_0009</name>
</gene>
<sequence length="56" mass="6738">MIFWLDKFQGKAKGGYYLRNDLFKFFQKCKKNNLKPVAIKVDDDWNLEIFMEESEG</sequence>
<dbReference type="EMBL" id="MT145169">
    <property type="protein sequence ID" value="QJI04325.1"/>
    <property type="molecule type" value="Genomic_DNA"/>
</dbReference>
<accession>A0A6M3Y240</accession>
<reference evidence="2" key="1">
    <citation type="submission" date="2020-03" db="EMBL/GenBank/DDBJ databases">
        <title>The deep terrestrial virosphere.</title>
        <authorList>
            <person name="Holmfeldt K."/>
            <person name="Nilsson E."/>
            <person name="Simone D."/>
            <person name="Lopez-Fernandez M."/>
            <person name="Wu X."/>
            <person name="de Brujin I."/>
            <person name="Lundin D."/>
            <person name="Andersson A."/>
            <person name="Bertilsson S."/>
            <person name="Dopson M."/>
        </authorList>
    </citation>
    <scope>NUCLEOTIDE SEQUENCE</scope>
    <source>
        <strain evidence="1">MM415B00842</strain>
        <strain evidence="2">TM448B07451</strain>
    </source>
</reference>
<organism evidence="2">
    <name type="scientific">viral metagenome</name>
    <dbReference type="NCBI Taxonomy" id="1070528"/>
    <lineage>
        <taxon>unclassified sequences</taxon>
        <taxon>metagenomes</taxon>
        <taxon>organismal metagenomes</taxon>
    </lineage>
</organism>
<protein>
    <submittedName>
        <fullName evidence="2">Uncharacterized protein</fullName>
    </submittedName>
</protein>
<dbReference type="AlphaFoldDB" id="A0A6M3Y240"/>
<evidence type="ECO:0000313" key="1">
    <source>
        <dbReference type="EMBL" id="QJA62018.1"/>
    </source>
</evidence>
<evidence type="ECO:0000313" key="2">
    <source>
        <dbReference type="EMBL" id="QJI04325.1"/>
    </source>
</evidence>
<dbReference type="EMBL" id="MT141459">
    <property type="protein sequence ID" value="QJA62018.1"/>
    <property type="molecule type" value="Genomic_DNA"/>
</dbReference>